<evidence type="ECO:0000256" key="1">
    <source>
        <dbReference type="ARBA" id="ARBA00004173"/>
    </source>
</evidence>
<feature type="domain" description="Large ribosomal subunit protein uL23 N-terminal" evidence="14">
    <location>
        <begin position="199"/>
        <end position="247"/>
    </location>
</feature>
<evidence type="ECO:0000313" key="16">
    <source>
        <dbReference type="Proteomes" id="UP000241107"/>
    </source>
</evidence>
<keyword evidence="16" id="KW-1185">Reference proteome</keyword>
<evidence type="ECO:0000256" key="4">
    <source>
        <dbReference type="ARBA" id="ARBA00022730"/>
    </source>
</evidence>
<evidence type="ECO:0000256" key="12">
    <source>
        <dbReference type="ARBA" id="ARBA00075004"/>
    </source>
</evidence>
<dbReference type="InterPro" id="IPR036967">
    <property type="entry name" value="Ribosomal_uS11_sf"/>
</dbReference>
<dbReference type="GO" id="GO:0003735">
    <property type="term" value="F:structural constituent of ribosome"/>
    <property type="evidence" value="ECO:0007669"/>
    <property type="project" value="InterPro"/>
</dbReference>
<proteinExistence type="inferred from homology"/>
<evidence type="ECO:0000256" key="13">
    <source>
        <dbReference type="RuleBase" id="RU003934"/>
    </source>
</evidence>
<keyword evidence="7" id="KW-0496">Mitochondrion</keyword>
<dbReference type="GO" id="GO:0005840">
    <property type="term" value="C:ribosome"/>
    <property type="evidence" value="ECO:0007669"/>
    <property type="project" value="UniProtKB-KW"/>
</dbReference>
<dbReference type="GeneID" id="36566474"/>
<evidence type="ECO:0000256" key="9">
    <source>
        <dbReference type="ARBA" id="ARBA00037226"/>
    </source>
</evidence>
<comment type="function">
    <text evidence="9">Component of the mitochondrial ribosome (mitoribosome), a dedicated translation machinery responsible for the synthesis of mitochondrial genome-encoded proteins, including at least some of the essential transmembrane subunits of the mitochondrial respiratory chain. The mitoribosomes are attached to the mitochondrial inner membrane and translation products are cotranslationally integrated into the membrane.</text>
</comment>
<protein>
    <recommendedName>
        <fullName evidence="10">Large ribosomal subunit protein uL23</fullName>
    </recommendedName>
    <alternativeName>
        <fullName evidence="12">60S ribosomal protein L25</fullName>
    </alternativeName>
    <alternativeName>
        <fullName evidence="11">Small ribosomal subunit protein uS11m</fullName>
    </alternativeName>
</protein>
<dbReference type="PANTHER" id="PTHR11620">
    <property type="entry name" value="60S RIBOSOMAL PROTEIN L23A"/>
    <property type="match status" value="1"/>
</dbReference>
<evidence type="ECO:0000256" key="10">
    <source>
        <dbReference type="ARBA" id="ARBA00044537"/>
    </source>
</evidence>
<name>A0A2P7YPF8_9ASCO</name>
<evidence type="ECO:0000256" key="5">
    <source>
        <dbReference type="ARBA" id="ARBA00022884"/>
    </source>
</evidence>
<dbReference type="RefSeq" id="XP_024713350.1">
    <property type="nucleotide sequence ID" value="XM_024858440.1"/>
</dbReference>
<dbReference type="GO" id="GO:0005739">
    <property type="term" value="C:mitochondrion"/>
    <property type="evidence" value="ECO:0007669"/>
    <property type="project" value="UniProtKB-SubCell"/>
</dbReference>
<dbReference type="VEuPathDB" id="FungiDB:C7M61_003085"/>
<evidence type="ECO:0000259" key="14">
    <source>
        <dbReference type="Pfam" id="PF03939"/>
    </source>
</evidence>
<evidence type="ECO:0000256" key="7">
    <source>
        <dbReference type="ARBA" id="ARBA00023128"/>
    </source>
</evidence>
<dbReference type="AlphaFoldDB" id="A0A2P7YPF8"/>
<dbReference type="GO" id="GO:0019843">
    <property type="term" value="F:rRNA binding"/>
    <property type="evidence" value="ECO:0007669"/>
    <property type="project" value="UniProtKB-KW"/>
</dbReference>
<dbReference type="InterPro" id="IPR013025">
    <property type="entry name" value="Ribosomal_uL23-like"/>
</dbReference>
<evidence type="ECO:0000256" key="6">
    <source>
        <dbReference type="ARBA" id="ARBA00022980"/>
    </source>
</evidence>
<sequence length="336" mass="37999">MFAGIRNALMGRQSMAFAGQRNFSLLNRMRAAVEQVKSDTSQLGPIIKTDNERTVMWKIYAKFNKHNTICSLFAVTEDLDFMKNNEHLSYNEKVLYYMQLPHKAKVTVSAGMLGFRKSQRQEYEAGYQVSSRLFKLIEEKKLIGPNDKIEVVLSNFGKGRSAFEACLMGKESAFLRSNIVRISDNTKIKFGGNRAKAQRHAAAAKKSALKGTNSKKATKVRTNTTFRLPNTLKLARKPRYARTAVPHYRRLDAYKIIESPIASETAIKKVEDGNTLVFQVSLKANKHQIKTAVKELYDVEVEKINTLVRPNGTKKAYIRLTADHDALDVANRIGYV</sequence>
<keyword evidence="6 13" id="KW-0689">Ribosomal protein</keyword>
<dbReference type="SUPFAM" id="SSF53137">
    <property type="entry name" value="Translational machinery components"/>
    <property type="match status" value="1"/>
</dbReference>
<dbReference type="InterPro" id="IPR005633">
    <property type="entry name" value="Ribosomal_uL23_N"/>
</dbReference>
<keyword evidence="4" id="KW-0699">rRNA-binding</keyword>
<dbReference type="FunFam" id="3.30.420.80:FF:000011">
    <property type="entry name" value="37S ribosomal protein S18, mitochondrial"/>
    <property type="match status" value="1"/>
</dbReference>
<evidence type="ECO:0000256" key="2">
    <source>
        <dbReference type="ARBA" id="ARBA00006194"/>
    </source>
</evidence>
<evidence type="ECO:0000256" key="11">
    <source>
        <dbReference type="ARBA" id="ARBA00070326"/>
    </source>
</evidence>
<dbReference type="Pfam" id="PF03939">
    <property type="entry name" value="Ribosomal_L23eN"/>
    <property type="match status" value="1"/>
</dbReference>
<comment type="subcellular location">
    <subcellularLocation>
        <location evidence="1">Mitochondrion</location>
    </subcellularLocation>
</comment>
<dbReference type="GO" id="GO:0006412">
    <property type="term" value="P:translation"/>
    <property type="evidence" value="ECO:0007669"/>
    <property type="project" value="InterPro"/>
</dbReference>
<comment type="similarity">
    <text evidence="3 13">Belongs to the universal ribosomal protein uL23 family.</text>
</comment>
<dbReference type="PROSITE" id="PS00050">
    <property type="entry name" value="RIBOSOMAL_L23"/>
    <property type="match status" value="1"/>
</dbReference>
<comment type="similarity">
    <text evidence="2">Belongs to the universal ribosomal protein uS11 family.</text>
</comment>
<dbReference type="InterPro" id="IPR001014">
    <property type="entry name" value="Ribosomal_uL23_CS"/>
</dbReference>
<dbReference type="NCBIfam" id="NF011118">
    <property type="entry name" value="PRK14548.1"/>
    <property type="match status" value="1"/>
</dbReference>
<gene>
    <name evidence="15" type="ORF">C7M61_003085</name>
</gene>
<dbReference type="Gene3D" id="3.30.70.330">
    <property type="match status" value="1"/>
</dbReference>
<organism evidence="15 16">
    <name type="scientific">Candidozyma pseudohaemuli</name>
    <dbReference type="NCBI Taxonomy" id="418784"/>
    <lineage>
        <taxon>Eukaryota</taxon>
        <taxon>Fungi</taxon>
        <taxon>Dikarya</taxon>
        <taxon>Ascomycota</taxon>
        <taxon>Saccharomycotina</taxon>
        <taxon>Pichiomycetes</taxon>
        <taxon>Metschnikowiaceae</taxon>
        <taxon>Candidozyma</taxon>
    </lineage>
</organism>
<keyword evidence="5" id="KW-0694">RNA-binding</keyword>
<evidence type="ECO:0000256" key="3">
    <source>
        <dbReference type="ARBA" id="ARBA00006700"/>
    </source>
</evidence>
<dbReference type="EMBL" id="PYFQ01000007">
    <property type="protein sequence ID" value="PSK37840.1"/>
    <property type="molecule type" value="Genomic_DNA"/>
</dbReference>
<evidence type="ECO:0000256" key="8">
    <source>
        <dbReference type="ARBA" id="ARBA00023274"/>
    </source>
</evidence>
<comment type="caution">
    <text evidence="15">The sequence shown here is derived from an EMBL/GenBank/DDBJ whole genome shotgun (WGS) entry which is preliminary data.</text>
</comment>
<dbReference type="Proteomes" id="UP000241107">
    <property type="component" value="Unassembled WGS sequence"/>
</dbReference>
<keyword evidence="8 13" id="KW-0687">Ribonucleoprotein</keyword>
<dbReference type="FunFam" id="3.30.70.330:FF:000035">
    <property type="entry name" value="60S ribosomal protein L23a"/>
    <property type="match status" value="1"/>
</dbReference>
<dbReference type="InterPro" id="IPR012677">
    <property type="entry name" value="Nucleotide-bd_a/b_plait_sf"/>
</dbReference>
<dbReference type="SUPFAM" id="SSF54189">
    <property type="entry name" value="Ribosomal proteins S24e, L23 and L15e"/>
    <property type="match status" value="1"/>
</dbReference>
<reference evidence="15 16" key="1">
    <citation type="submission" date="2018-03" db="EMBL/GenBank/DDBJ databases">
        <title>Candida pseudohaemulonii genome assembly and annotation.</title>
        <authorList>
            <person name="Munoz J.F."/>
            <person name="Gade L.G."/>
            <person name="Chow N.A."/>
            <person name="Litvintseva A.P."/>
            <person name="Loparev V.N."/>
            <person name="Cuomo C.A."/>
        </authorList>
    </citation>
    <scope>NUCLEOTIDE SEQUENCE [LARGE SCALE GENOMIC DNA]</scope>
    <source>
        <strain evidence="15 16">B12108</strain>
    </source>
</reference>
<dbReference type="InterPro" id="IPR012678">
    <property type="entry name" value="Ribosomal_uL23/eL15/eS24_sf"/>
</dbReference>
<dbReference type="Gene3D" id="3.30.420.80">
    <property type="entry name" value="Ribosomal protein S11"/>
    <property type="match status" value="1"/>
</dbReference>
<dbReference type="OrthoDB" id="1654884at2759"/>
<dbReference type="Pfam" id="PF00276">
    <property type="entry name" value="Ribosomal_L23"/>
    <property type="match status" value="1"/>
</dbReference>
<dbReference type="STRING" id="418784.A0A2P7YPF8"/>
<accession>A0A2P7YPF8</accession>
<dbReference type="GO" id="GO:1990904">
    <property type="term" value="C:ribonucleoprotein complex"/>
    <property type="evidence" value="ECO:0007669"/>
    <property type="project" value="UniProtKB-KW"/>
</dbReference>
<dbReference type="HAMAP" id="MF_01369_A">
    <property type="entry name" value="Ribosomal_uL23_A"/>
    <property type="match status" value="1"/>
</dbReference>
<evidence type="ECO:0000313" key="15">
    <source>
        <dbReference type="EMBL" id="PSK37840.1"/>
    </source>
</evidence>